<accession>A0A7X1KRS4</accession>
<dbReference type="AlphaFoldDB" id="A0A7X1KRS4"/>
<comment type="caution">
    <text evidence="1">The sequence shown here is derived from an EMBL/GenBank/DDBJ whole genome shotgun (WGS) entry which is preliminary data.</text>
</comment>
<keyword evidence="2" id="KW-1185">Reference proteome</keyword>
<evidence type="ECO:0000313" key="1">
    <source>
        <dbReference type="EMBL" id="MBC2676903.1"/>
    </source>
</evidence>
<name>A0A7X1KRS4_9PSED</name>
<dbReference type="Proteomes" id="UP000546173">
    <property type="component" value="Unassembled WGS sequence"/>
</dbReference>
<reference evidence="1 2" key="1">
    <citation type="submission" date="2020-08" db="EMBL/GenBank/DDBJ databases">
        <title>Pseudomonas sp. nov.</title>
        <authorList>
            <person name="Gieschler S."/>
            <person name="Fiedler G."/>
            <person name="Brinks E."/>
            <person name="Boehnlein C."/>
            <person name="Franz C.M.A.P."/>
            <person name="Kabisch J."/>
        </authorList>
    </citation>
    <scope>NUCLEOTIDE SEQUENCE [LARGE SCALE GENOMIC DNA]</scope>
    <source>
        <strain evidence="1 2">MBT-2</strain>
    </source>
</reference>
<organism evidence="1 2">
    <name type="scientific">Pseudomonas baltica</name>
    <dbReference type="NCBI Taxonomy" id="2762576"/>
    <lineage>
        <taxon>Bacteria</taxon>
        <taxon>Pseudomonadati</taxon>
        <taxon>Pseudomonadota</taxon>
        <taxon>Gammaproteobacteria</taxon>
        <taxon>Pseudomonadales</taxon>
        <taxon>Pseudomonadaceae</taxon>
        <taxon>Pseudomonas</taxon>
    </lineage>
</organism>
<sequence>MDRCAMEFIARRWWRRVEVWVIAVLLVAGGSVLGFQAAQWSLASSYVAQVAQVRHAYDEALKQRDLRLTRLANSTTEAAVKVEQAATSATQAADTASKAVDKATEAVDRANQ</sequence>
<gene>
    <name evidence="1" type="ORF">H7993_00725</name>
</gene>
<dbReference type="EMBL" id="JACMYH010000001">
    <property type="protein sequence ID" value="MBC2676903.1"/>
    <property type="molecule type" value="Genomic_DNA"/>
</dbReference>
<proteinExistence type="predicted"/>
<evidence type="ECO:0008006" key="3">
    <source>
        <dbReference type="Google" id="ProtNLM"/>
    </source>
</evidence>
<protein>
    <recommendedName>
        <fullName evidence="3">Lipoprotein</fullName>
    </recommendedName>
</protein>
<evidence type="ECO:0000313" key="2">
    <source>
        <dbReference type="Proteomes" id="UP000546173"/>
    </source>
</evidence>
<dbReference type="RefSeq" id="WP_185793091.1">
    <property type="nucleotide sequence ID" value="NZ_JACMYH010000001.1"/>
</dbReference>